<dbReference type="GO" id="GO:0005730">
    <property type="term" value="C:nucleolus"/>
    <property type="evidence" value="ECO:0007669"/>
    <property type="project" value="UniProtKB-SubCell"/>
</dbReference>
<keyword evidence="10" id="KW-1185">Reference proteome</keyword>
<dbReference type="GO" id="GO:0000172">
    <property type="term" value="C:ribonuclease MRP complex"/>
    <property type="evidence" value="ECO:0007669"/>
    <property type="project" value="InterPro"/>
</dbReference>
<dbReference type="GO" id="GO:0006364">
    <property type="term" value="P:rRNA processing"/>
    <property type="evidence" value="ECO:0007669"/>
    <property type="project" value="TreeGrafter"/>
</dbReference>
<organism evidence="9 10">
    <name type="scientific">Paraglomus brasilianum</name>
    <dbReference type="NCBI Taxonomy" id="144538"/>
    <lineage>
        <taxon>Eukaryota</taxon>
        <taxon>Fungi</taxon>
        <taxon>Fungi incertae sedis</taxon>
        <taxon>Mucoromycota</taxon>
        <taxon>Glomeromycotina</taxon>
        <taxon>Glomeromycetes</taxon>
        <taxon>Paraglomerales</taxon>
        <taxon>Paraglomeraceae</taxon>
        <taxon>Paraglomus</taxon>
    </lineage>
</organism>
<dbReference type="InterPro" id="IPR023534">
    <property type="entry name" value="Rof/RNase_P-like"/>
</dbReference>
<dbReference type="PIRSF" id="PIRSF027081">
    <property type="entry name" value="RNase_P/MRP_p29_subunit"/>
    <property type="match status" value="1"/>
</dbReference>
<dbReference type="AlphaFoldDB" id="A0A9N9DLY7"/>
<evidence type="ECO:0000256" key="2">
    <source>
        <dbReference type="ARBA" id="ARBA00004604"/>
    </source>
</evidence>
<dbReference type="InterPro" id="IPR016848">
    <property type="entry name" value="RNase_P/MRP_Rpp29-subunit"/>
</dbReference>
<name>A0A9N9DLY7_9GLOM</name>
<evidence type="ECO:0000256" key="3">
    <source>
        <dbReference type="ARBA" id="ARBA00006181"/>
    </source>
</evidence>
<sequence>MNTSLYLDDLCRYELFVPLHELWTQYINELYGTSNSFGFAQKLLKADLHGAIMTVSKSKCASYIGVSGIMIQETENMFKIITSSDELKNIPKGHSVFTVNIRDTVFSIYGDQFRCRAALRATKKFKNKPSIDL</sequence>
<proteinExistence type="inferred from homology"/>
<dbReference type="PANTHER" id="PTHR13348">
    <property type="entry name" value="RIBONUCLEASE P SUBUNIT P29"/>
    <property type="match status" value="1"/>
</dbReference>
<dbReference type="FunFam" id="2.30.30.210:FF:000001">
    <property type="entry name" value="Ribonuclease P protein subunit p29"/>
    <property type="match status" value="1"/>
</dbReference>
<dbReference type="SMART" id="SM00538">
    <property type="entry name" value="POP4"/>
    <property type="match status" value="1"/>
</dbReference>
<evidence type="ECO:0000256" key="4">
    <source>
        <dbReference type="ARBA" id="ARBA00016225"/>
    </source>
</evidence>
<dbReference type="GO" id="GO:0030677">
    <property type="term" value="C:ribonuclease P complex"/>
    <property type="evidence" value="ECO:0007669"/>
    <property type="project" value="InterPro"/>
</dbReference>
<keyword evidence="7" id="KW-0539">Nucleus</keyword>
<dbReference type="InterPro" id="IPR002730">
    <property type="entry name" value="Rpp29/RNP1"/>
</dbReference>
<comment type="caution">
    <text evidence="9">The sequence shown here is derived from an EMBL/GenBank/DDBJ whole genome shotgun (WGS) entry which is preliminary data.</text>
</comment>
<dbReference type="GO" id="GO:0033204">
    <property type="term" value="F:ribonuclease P RNA binding"/>
    <property type="evidence" value="ECO:0007669"/>
    <property type="project" value="InterPro"/>
</dbReference>
<evidence type="ECO:0000256" key="1">
    <source>
        <dbReference type="ARBA" id="ARBA00002435"/>
    </source>
</evidence>
<evidence type="ECO:0000256" key="7">
    <source>
        <dbReference type="ARBA" id="ARBA00023242"/>
    </source>
</evidence>
<dbReference type="InterPro" id="IPR036980">
    <property type="entry name" value="RNase_P/MRP_Rpp29_sf"/>
</dbReference>
<evidence type="ECO:0000256" key="8">
    <source>
        <dbReference type="ARBA" id="ARBA00046486"/>
    </source>
</evidence>
<dbReference type="EMBL" id="CAJVPI010002303">
    <property type="protein sequence ID" value="CAG8640540.1"/>
    <property type="molecule type" value="Genomic_DNA"/>
</dbReference>
<comment type="function">
    <text evidence="1">Component of ribonuclease P, a ribonucleoprotein complex that generates mature tRNA molecules by cleaving their 5'-ends.</text>
</comment>
<accession>A0A9N9DLY7</accession>
<dbReference type="Pfam" id="PF01868">
    <property type="entry name" value="RNase_P-MRP_p29"/>
    <property type="match status" value="1"/>
</dbReference>
<evidence type="ECO:0000256" key="6">
    <source>
        <dbReference type="ARBA" id="ARBA00022694"/>
    </source>
</evidence>
<evidence type="ECO:0000313" key="10">
    <source>
        <dbReference type="Proteomes" id="UP000789739"/>
    </source>
</evidence>
<dbReference type="Proteomes" id="UP000789739">
    <property type="component" value="Unassembled WGS sequence"/>
</dbReference>
<keyword evidence="5" id="KW-0597">Phosphoprotein</keyword>
<dbReference type="GO" id="GO:0001682">
    <property type="term" value="P:tRNA 5'-leader removal"/>
    <property type="evidence" value="ECO:0007669"/>
    <property type="project" value="InterPro"/>
</dbReference>
<gene>
    <name evidence="9" type="ORF">PBRASI_LOCUS9746</name>
</gene>
<keyword evidence="6" id="KW-0819">tRNA processing</keyword>
<dbReference type="Gene3D" id="2.30.30.210">
    <property type="entry name" value="Ribonuclease P/MRP, subunit p29"/>
    <property type="match status" value="1"/>
</dbReference>
<reference evidence="9" key="1">
    <citation type="submission" date="2021-06" db="EMBL/GenBank/DDBJ databases">
        <authorList>
            <person name="Kallberg Y."/>
            <person name="Tangrot J."/>
            <person name="Rosling A."/>
        </authorList>
    </citation>
    <scope>NUCLEOTIDE SEQUENCE</scope>
    <source>
        <strain evidence="9">BR232B</strain>
    </source>
</reference>
<evidence type="ECO:0000256" key="5">
    <source>
        <dbReference type="ARBA" id="ARBA00022553"/>
    </source>
</evidence>
<comment type="subcellular location">
    <subcellularLocation>
        <location evidence="2">Nucleus</location>
        <location evidence="2">Nucleolus</location>
    </subcellularLocation>
</comment>
<protein>
    <recommendedName>
        <fullName evidence="4">Ribonuclease P protein subunit p29</fullName>
    </recommendedName>
</protein>
<comment type="subunit">
    <text evidence="8">Component of nuclear RNase P and RNase MRP ribonucleoproteins. RNase P consists of a catalytic RNA moiety and 10 different protein chains; POP1, POP4, POP5, POP7, RPP14, RPP21, RPP25, RPP30, RPP38 and RPP40. Within the RNase P complex, POP1, POP7 and RPP25 form the 'finger' subcomplex, POP5, RPP14, RPP40 and homodimeric RPP30 form the 'palm' subcomplex, and RPP21, POP4 and RPP38 form the 'wrist' subcomplex. All subunits of the RNase P complex interact with the catalytic RNA. Several subunits of RNase P are also part of the RNase MRP complex. RNase MRP consists of a catalytic RNA moiety and about 8 protein subunits; POP1, POP7, RPP25, RPP30, RPP38, RPP40 and possibly also POP4 and POP5.</text>
</comment>
<evidence type="ECO:0000313" key="9">
    <source>
        <dbReference type="EMBL" id="CAG8640540.1"/>
    </source>
</evidence>
<dbReference type="SUPFAM" id="SSF101744">
    <property type="entry name" value="Rof/RNase P subunit-like"/>
    <property type="match status" value="1"/>
</dbReference>
<dbReference type="PANTHER" id="PTHR13348:SF0">
    <property type="entry name" value="RIBONUCLEASE P PROTEIN SUBUNIT P29"/>
    <property type="match status" value="1"/>
</dbReference>
<dbReference type="OrthoDB" id="124041at2759"/>
<comment type="similarity">
    <text evidence="3">Belongs to the eukaryotic/archaeal RNase P protein component 1 family.</text>
</comment>